<name>A0ABR0B4K8_9CRUS</name>
<protein>
    <submittedName>
        <fullName evidence="1">Uncharacterized protein</fullName>
    </submittedName>
</protein>
<keyword evidence="2" id="KW-1185">Reference proteome</keyword>
<evidence type="ECO:0000313" key="2">
    <source>
        <dbReference type="Proteomes" id="UP001234178"/>
    </source>
</evidence>
<dbReference type="Proteomes" id="UP001234178">
    <property type="component" value="Unassembled WGS sequence"/>
</dbReference>
<reference evidence="1 2" key="1">
    <citation type="journal article" date="2023" name="Nucleic Acids Res.">
        <title>The hologenome of Daphnia magna reveals possible DNA methylation and microbiome-mediated evolution of the host genome.</title>
        <authorList>
            <person name="Chaturvedi A."/>
            <person name="Li X."/>
            <person name="Dhandapani V."/>
            <person name="Marshall H."/>
            <person name="Kissane S."/>
            <person name="Cuenca-Cambronero M."/>
            <person name="Asole G."/>
            <person name="Calvet F."/>
            <person name="Ruiz-Romero M."/>
            <person name="Marangio P."/>
            <person name="Guigo R."/>
            <person name="Rago D."/>
            <person name="Mirbahai L."/>
            <person name="Eastwood N."/>
            <person name="Colbourne J.K."/>
            <person name="Zhou J."/>
            <person name="Mallon E."/>
            <person name="Orsini L."/>
        </authorList>
    </citation>
    <scope>NUCLEOTIDE SEQUENCE [LARGE SCALE GENOMIC DNA]</scope>
    <source>
        <strain evidence="1">LRV0_1</strain>
    </source>
</reference>
<organism evidence="1 2">
    <name type="scientific">Daphnia magna</name>
    <dbReference type="NCBI Taxonomy" id="35525"/>
    <lineage>
        <taxon>Eukaryota</taxon>
        <taxon>Metazoa</taxon>
        <taxon>Ecdysozoa</taxon>
        <taxon>Arthropoda</taxon>
        <taxon>Crustacea</taxon>
        <taxon>Branchiopoda</taxon>
        <taxon>Diplostraca</taxon>
        <taxon>Cladocera</taxon>
        <taxon>Anomopoda</taxon>
        <taxon>Daphniidae</taxon>
        <taxon>Daphnia</taxon>
    </lineage>
</organism>
<gene>
    <name evidence="1" type="ORF">OUZ56_028679</name>
</gene>
<evidence type="ECO:0000313" key="1">
    <source>
        <dbReference type="EMBL" id="KAK4036635.1"/>
    </source>
</evidence>
<sequence>MKPPGSLQCPLLPHMANLQFGNLNAFTFNVIFSSLHFYPNVQFLVTTRGFIVGARLFNINTCERTAYVKSLDLKKLTGEGGGIIIPPSLKYRFDFKGHGVQCLMDGELSK</sequence>
<comment type="caution">
    <text evidence="1">The sequence shown here is derived from an EMBL/GenBank/DDBJ whole genome shotgun (WGS) entry which is preliminary data.</text>
</comment>
<proteinExistence type="predicted"/>
<dbReference type="EMBL" id="JAOYFB010000040">
    <property type="protein sequence ID" value="KAK4036635.1"/>
    <property type="molecule type" value="Genomic_DNA"/>
</dbReference>
<accession>A0ABR0B4K8</accession>